<dbReference type="Pfam" id="PF01693">
    <property type="entry name" value="Cauli_VI"/>
    <property type="match status" value="1"/>
</dbReference>
<evidence type="ECO:0000259" key="2">
    <source>
        <dbReference type="Pfam" id="PF01693"/>
    </source>
</evidence>
<feature type="domain" description="Ribonuclease H1 N-terminal" evidence="2">
    <location>
        <begin position="654"/>
        <end position="696"/>
    </location>
</feature>
<dbReference type="Proteomes" id="UP001148786">
    <property type="component" value="Unassembled WGS sequence"/>
</dbReference>
<name>A0A9W8MUI7_9AGAR</name>
<evidence type="ECO:0000313" key="3">
    <source>
        <dbReference type="EMBL" id="KAJ3507002.1"/>
    </source>
</evidence>
<feature type="compositionally biased region" description="Acidic residues" evidence="1">
    <location>
        <begin position="11"/>
        <end position="23"/>
    </location>
</feature>
<organism evidence="3 4">
    <name type="scientific">Agrocybe chaxingu</name>
    <dbReference type="NCBI Taxonomy" id="84603"/>
    <lineage>
        <taxon>Eukaryota</taxon>
        <taxon>Fungi</taxon>
        <taxon>Dikarya</taxon>
        <taxon>Basidiomycota</taxon>
        <taxon>Agaricomycotina</taxon>
        <taxon>Agaricomycetes</taxon>
        <taxon>Agaricomycetidae</taxon>
        <taxon>Agaricales</taxon>
        <taxon>Agaricineae</taxon>
        <taxon>Strophariaceae</taxon>
        <taxon>Agrocybe</taxon>
    </lineage>
</organism>
<comment type="caution">
    <text evidence="3">The sequence shown here is derived from an EMBL/GenBank/DDBJ whole genome shotgun (WGS) entry which is preliminary data.</text>
</comment>
<feature type="region of interest" description="Disordered" evidence="1">
    <location>
        <begin position="721"/>
        <end position="809"/>
    </location>
</feature>
<feature type="compositionally biased region" description="Low complexity" evidence="1">
    <location>
        <begin position="724"/>
        <end position="735"/>
    </location>
</feature>
<dbReference type="AlphaFoldDB" id="A0A9W8MUI7"/>
<reference evidence="3" key="1">
    <citation type="submission" date="2022-07" db="EMBL/GenBank/DDBJ databases">
        <title>Genome Sequence of Agrocybe chaxingu.</title>
        <authorList>
            <person name="Buettner E."/>
        </authorList>
    </citation>
    <scope>NUCLEOTIDE SEQUENCE</scope>
    <source>
        <strain evidence="3">MP-N11</strain>
    </source>
</reference>
<feature type="compositionally biased region" description="Low complexity" evidence="1">
    <location>
        <begin position="781"/>
        <end position="798"/>
    </location>
</feature>
<dbReference type="OrthoDB" id="3268696at2759"/>
<gene>
    <name evidence="3" type="ORF">NLJ89_g6543</name>
</gene>
<sequence>MTTITRSPIAPEDDPLFPEEDAPEGSTNVSHGDTPIIPLPLLPVTWEDFFRKREEANAKIIEKESPIDRERRLNRERKPPIRKVKVFEWTENDDGVLVCTPVLGRDKTSIFSCYSADQIRYDAFRNEYDCCEEFAPGGVPMGDYDDGDWDGEVTEDQLAIPDPESTPYVAIPALQESQDHMVADLALPKEVNDEIFKVQQLDTFEAEILELVQRWYGYIPPLSTPKLRPLSDESEQKNFLKLFGIQWGLGPLSVFEKSSISAVADFMKRLINKSGISSQEWDLGKDHRRSLLLNRRLASIRAVTLQNQPSEMLYMFDFKAESTVDWKLATTSASHALMLCRLNPDWKERELASYMLENGIAFRTLKPSSLLPRSPIVKDPAPSHPFRLAGYNFSIQDYSSYLYRCWELLKQPRGRAALLQGGYIWRLAAPVVSFDDVLHGPTGWSSAPEEMLLVRIPSTGEEFIDDQLTEHELEILSGLNICMTGHGEQIAKRSWHPLFKTYQHSGLDYGRWTSFSEKNFNVIADGREKVSAASDVNKFKGDLGTTVELISPTMNAGKAKKIDDSHFVYLLLGATWWNQFSAIHEISVLPFRPNDTPQPVLIRCKIENARFILSLRQQFIKIGFGTSPIDQQVLATNVATAEFLSSALPSDVMWYGNAFGRYQGVYQKFNHVKEANYGVGKPKFRRFKSLQGALAFVICGGDTDFCVRHGFLPPTVTLSQELQSSNSDNPSTSTSIPYLFPSSQGHRPSPSAPATPKGPGSGSKVSNPTLHHVSRHSLDNSSSLHTETATESTSTMSSGFSTPNVASTPPSISLSTAFVKDVIYTFWRDLKGIFAADFRRPLSERVVGDVLGEVIESYLVSHGFDDPSIETIQAVYFDSSDRQEFVYTLQQYGATATEAMWIWDHVRVGDW</sequence>
<evidence type="ECO:0000313" key="4">
    <source>
        <dbReference type="Proteomes" id="UP001148786"/>
    </source>
</evidence>
<dbReference type="EMBL" id="JANKHO010000704">
    <property type="protein sequence ID" value="KAJ3507002.1"/>
    <property type="molecule type" value="Genomic_DNA"/>
</dbReference>
<accession>A0A9W8MUI7</accession>
<dbReference type="InterPro" id="IPR011320">
    <property type="entry name" value="RNase_H1_N"/>
</dbReference>
<protein>
    <recommendedName>
        <fullName evidence="2">Ribonuclease H1 N-terminal domain-containing protein</fullName>
    </recommendedName>
</protein>
<feature type="compositionally biased region" description="Polar residues" evidence="1">
    <location>
        <begin position="799"/>
        <end position="809"/>
    </location>
</feature>
<proteinExistence type="predicted"/>
<evidence type="ECO:0000256" key="1">
    <source>
        <dbReference type="SAM" id="MobiDB-lite"/>
    </source>
</evidence>
<feature type="region of interest" description="Disordered" evidence="1">
    <location>
        <begin position="1"/>
        <end position="35"/>
    </location>
</feature>
<keyword evidence="4" id="KW-1185">Reference proteome</keyword>